<dbReference type="RefSeq" id="WP_216146017.1">
    <property type="nucleotide sequence ID" value="NZ_JAHLDV010000004.1"/>
</dbReference>
<dbReference type="PROSITE" id="PS51186">
    <property type="entry name" value="GNAT"/>
    <property type="match status" value="1"/>
</dbReference>
<evidence type="ECO:0000313" key="4">
    <source>
        <dbReference type="EMBL" id="MBU3158810.1"/>
    </source>
</evidence>
<feature type="domain" description="N-acetyltransferase" evidence="3">
    <location>
        <begin position="167"/>
        <end position="307"/>
    </location>
</feature>
<accession>A0ABS6BPG9</accession>
<sequence length="307" mass="35019">MDGYNHTICMKLKLDEEDNKAVRSLCAICYEKQKIYLKLELNYKKWQRKQIKMDEPLVEFLYYENKILVGYLGVCNFGGNEVEISGMVHPDFRRRGIFRKLYLMAKEEWQKILSADVLALCDHTSISGLAFVNSIGGEYVSSEYKMCLNIKKLEDKLNHTQENASIIKLRLATSEDAAEIDSQTSVYFGKSQKEIDGEEVKGDIENSLIQQGNNFISYMALFKEKIIGKIHISIINKEGFIYGLGVLPAFRGKGYGREILLATLDILKEKGADNIFLEVATQNKNAIGLYESCGFEEISVMDYYVII</sequence>
<evidence type="ECO:0000259" key="3">
    <source>
        <dbReference type="PROSITE" id="PS51186"/>
    </source>
</evidence>
<dbReference type="Pfam" id="PF00583">
    <property type="entry name" value="Acetyltransf_1"/>
    <property type="match status" value="2"/>
</dbReference>
<evidence type="ECO:0000256" key="2">
    <source>
        <dbReference type="ARBA" id="ARBA00023315"/>
    </source>
</evidence>
<keyword evidence="2" id="KW-0012">Acyltransferase</keyword>
<keyword evidence="1" id="KW-0808">Transferase</keyword>
<dbReference type="Proteomes" id="UP000776252">
    <property type="component" value="Unassembled WGS sequence"/>
</dbReference>
<reference evidence="4 5" key="1">
    <citation type="submission" date="2021-06" db="EMBL/GenBank/DDBJ databases">
        <title>Clostridia strains as spoilage organisms.</title>
        <authorList>
            <person name="Wambui J."/>
            <person name="Stephan R."/>
            <person name="Stevens M.J.A."/>
        </authorList>
    </citation>
    <scope>NUCLEOTIDE SEQUENCE [LARGE SCALE GENOMIC DNA]</scope>
    <source>
        <strain evidence="4 5">DSM 14204</strain>
    </source>
</reference>
<protein>
    <submittedName>
        <fullName evidence="4">GNAT family N-acetyltransferase</fullName>
    </submittedName>
</protein>
<dbReference type="InterPro" id="IPR000182">
    <property type="entry name" value="GNAT_dom"/>
</dbReference>
<comment type="caution">
    <text evidence="4">The sequence shown here is derived from an EMBL/GenBank/DDBJ whole genome shotgun (WGS) entry which is preliminary data.</text>
</comment>
<gene>
    <name evidence="4" type="ORF">KPL37_03345</name>
</gene>
<organism evidence="4 5">
    <name type="scientific">Clostridium frigoris</name>
    <dbReference type="NCBI Taxonomy" id="205327"/>
    <lineage>
        <taxon>Bacteria</taxon>
        <taxon>Bacillati</taxon>
        <taxon>Bacillota</taxon>
        <taxon>Clostridia</taxon>
        <taxon>Eubacteriales</taxon>
        <taxon>Clostridiaceae</taxon>
        <taxon>Clostridium</taxon>
    </lineage>
</organism>
<name>A0ABS6BPG9_9CLOT</name>
<dbReference type="InterPro" id="IPR050680">
    <property type="entry name" value="YpeA/RimI_acetyltransf"/>
</dbReference>
<evidence type="ECO:0000313" key="5">
    <source>
        <dbReference type="Proteomes" id="UP000776252"/>
    </source>
</evidence>
<dbReference type="CDD" id="cd04301">
    <property type="entry name" value="NAT_SF"/>
    <property type="match status" value="2"/>
</dbReference>
<dbReference type="EMBL" id="JAHLDV010000004">
    <property type="protein sequence ID" value="MBU3158810.1"/>
    <property type="molecule type" value="Genomic_DNA"/>
</dbReference>
<keyword evidence="5" id="KW-1185">Reference proteome</keyword>
<proteinExistence type="predicted"/>
<dbReference type="PANTHER" id="PTHR43420">
    <property type="entry name" value="ACETYLTRANSFERASE"/>
    <property type="match status" value="1"/>
</dbReference>
<evidence type="ECO:0000256" key="1">
    <source>
        <dbReference type="ARBA" id="ARBA00022679"/>
    </source>
</evidence>